<accession>A0ABQ8TRT7</accession>
<proteinExistence type="predicted"/>
<name>A0ABQ8TRT7_PERAM</name>
<comment type="caution">
    <text evidence="1">The sequence shown here is derived from an EMBL/GenBank/DDBJ whole genome shotgun (WGS) entry which is preliminary data.</text>
</comment>
<dbReference type="Proteomes" id="UP001148838">
    <property type="component" value="Unassembled WGS sequence"/>
</dbReference>
<evidence type="ECO:0000313" key="1">
    <source>
        <dbReference type="EMBL" id="KAJ4449413.1"/>
    </source>
</evidence>
<dbReference type="EMBL" id="JAJSOF020000003">
    <property type="protein sequence ID" value="KAJ4449413.1"/>
    <property type="molecule type" value="Genomic_DNA"/>
</dbReference>
<sequence length="238" mass="27196">MKEAMENKGKQEKIDIKRTWNARSTKGRQGELAEYVDNQGDTSREVEIHGEYEDKMICGYRVKWFPWECDDPPSLVCALDLDIEAELTMPGSLGSGVYHRDMARVPEAVRDHAGRSYAYSDKMQKLFKFMRQYSCLKTVACSCACALTLLSWKQAWRHSLEHFIIGPFFFIEATVTENVYLDMSQNFFVDQLLPESVFQQHGAPPHFYGALRCFLNANFPNNLIGRGEPLLGHLGQPA</sequence>
<evidence type="ECO:0000313" key="2">
    <source>
        <dbReference type="Proteomes" id="UP001148838"/>
    </source>
</evidence>
<dbReference type="PANTHER" id="PTHR47326:SF1">
    <property type="entry name" value="HTH PSQ-TYPE DOMAIN-CONTAINING PROTEIN"/>
    <property type="match status" value="1"/>
</dbReference>
<keyword evidence="2" id="KW-1185">Reference proteome</keyword>
<dbReference type="PANTHER" id="PTHR47326">
    <property type="entry name" value="TRANSPOSABLE ELEMENT TC3 TRANSPOSASE-LIKE PROTEIN"/>
    <property type="match status" value="1"/>
</dbReference>
<gene>
    <name evidence="1" type="ORF">ANN_00812</name>
</gene>
<reference evidence="1 2" key="1">
    <citation type="journal article" date="2022" name="Allergy">
        <title>Genome assembly and annotation of Periplaneta americana reveal a comprehensive cockroach allergen profile.</title>
        <authorList>
            <person name="Wang L."/>
            <person name="Xiong Q."/>
            <person name="Saelim N."/>
            <person name="Wang L."/>
            <person name="Nong W."/>
            <person name="Wan A.T."/>
            <person name="Shi M."/>
            <person name="Liu X."/>
            <person name="Cao Q."/>
            <person name="Hui J.H.L."/>
            <person name="Sookrung N."/>
            <person name="Leung T.F."/>
            <person name="Tungtrongchitr A."/>
            <person name="Tsui S.K.W."/>
        </authorList>
    </citation>
    <scope>NUCLEOTIDE SEQUENCE [LARGE SCALE GENOMIC DNA]</scope>
    <source>
        <strain evidence="1">PWHHKU_190912</strain>
    </source>
</reference>
<organism evidence="1 2">
    <name type="scientific">Periplaneta americana</name>
    <name type="common">American cockroach</name>
    <name type="synonym">Blatta americana</name>
    <dbReference type="NCBI Taxonomy" id="6978"/>
    <lineage>
        <taxon>Eukaryota</taxon>
        <taxon>Metazoa</taxon>
        <taxon>Ecdysozoa</taxon>
        <taxon>Arthropoda</taxon>
        <taxon>Hexapoda</taxon>
        <taxon>Insecta</taxon>
        <taxon>Pterygota</taxon>
        <taxon>Neoptera</taxon>
        <taxon>Polyneoptera</taxon>
        <taxon>Dictyoptera</taxon>
        <taxon>Blattodea</taxon>
        <taxon>Blattoidea</taxon>
        <taxon>Blattidae</taxon>
        <taxon>Blattinae</taxon>
        <taxon>Periplaneta</taxon>
    </lineage>
</organism>
<protein>
    <submittedName>
        <fullName evidence="1">Uncharacterized protein</fullName>
    </submittedName>
</protein>